<dbReference type="SUPFAM" id="SSF63520">
    <property type="entry name" value="PTS-regulatory domain, PRD"/>
    <property type="match status" value="1"/>
</dbReference>
<keyword evidence="7" id="KW-1185">Reference proteome</keyword>
<sequence length="553" mass="64642">MLLLDKKSYGLVNYLLALEEPETVMTIAKALNQSRRKIYYHLDKINEALPKEVDQIIAYPRVGIVLTATQKDACRMLLEGMDDYSYVMSIEERQMLMMSYIAASLDRVTIEKLMTLTGVSRNTVLNDLNEIRRQLSLEQYQIKLLSTKSCGYYFDTHPLSKFQFFYKLLDDLERLTSQHFMTIFQDKMENYLELSLHVPQHVMSYIDDFLKKSRKQLGKTLNYQDSQLFLKRFPYLLLCYRNTYLTATEKGQLEQDFQRIAHRKEYSLAIDLATGLKNDCDFPLDEGEIGLIAMLLLAYRKDRDAHLESRDYDEMRSDIEGFISQLKVRFHLEFTHEKELINQLLRHCKALVYRKTYGIFSTNPLTEHIQDKYAELFAMTQVCAEMLEKAWGITLTPDDIAYLTVHLGGELRRHHNERKNCRIILVCDEGIAIQKLLLKQCQTYLPLHHIEAVFTSEQFHSVRDLITSDVVVTTTDAIESPVPSLVINPILSESDLIRLIRFVKHKGRDVEQDIRTSIDQSIRHYVKDDSEAYLLRSQIEKVLNQEFLLDIIV</sequence>
<dbReference type="InterPro" id="IPR050661">
    <property type="entry name" value="BglG_antiterminators"/>
</dbReference>
<keyword evidence="3" id="KW-0804">Transcription</keyword>
<evidence type="ECO:0000256" key="1">
    <source>
        <dbReference type="ARBA" id="ARBA00022737"/>
    </source>
</evidence>
<feature type="domain" description="PRD" evidence="5">
    <location>
        <begin position="197"/>
        <end position="306"/>
    </location>
</feature>
<dbReference type="PANTHER" id="PTHR30185:SF18">
    <property type="entry name" value="TRANSCRIPTIONAL REGULATOR MTLR"/>
    <property type="match status" value="1"/>
</dbReference>
<evidence type="ECO:0000313" key="6">
    <source>
        <dbReference type="EMBL" id="RLY02534.1"/>
    </source>
</evidence>
<dbReference type="CDD" id="cd05568">
    <property type="entry name" value="PTS_IIB_bgl_like"/>
    <property type="match status" value="1"/>
</dbReference>
<dbReference type="Gene3D" id="1.10.1790.10">
    <property type="entry name" value="PRD domain"/>
    <property type="match status" value="1"/>
</dbReference>
<dbReference type="PROSITE" id="PS51372">
    <property type="entry name" value="PRD_2"/>
    <property type="match status" value="2"/>
</dbReference>
<dbReference type="Pfam" id="PF00874">
    <property type="entry name" value="PRD"/>
    <property type="match status" value="1"/>
</dbReference>
<keyword evidence="1" id="KW-0677">Repeat</keyword>
<organism evidence="6 7">
    <name type="scientific">Streptococcus hillyeri</name>
    <dbReference type="NCBI Taxonomy" id="2282420"/>
    <lineage>
        <taxon>Bacteria</taxon>
        <taxon>Bacillati</taxon>
        <taxon>Bacillota</taxon>
        <taxon>Bacilli</taxon>
        <taxon>Lactobacillales</taxon>
        <taxon>Streptococcaceae</taxon>
        <taxon>Streptococcus</taxon>
    </lineage>
</organism>
<evidence type="ECO:0000259" key="5">
    <source>
        <dbReference type="PROSITE" id="PS51372"/>
    </source>
</evidence>
<dbReference type="RefSeq" id="WP_121835940.1">
    <property type="nucleotide sequence ID" value="NZ_CP163514.1"/>
</dbReference>
<dbReference type="PANTHER" id="PTHR30185">
    <property type="entry name" value="CRYPTIC BETA-GLUCOSIDE BGL OPERON ANTITERMINATOR"/>
    <property type="match status" value="1"/>
</dbReference>
<dbReference type="EMBL" id="RCVM01000014">
    <property type="protein sequence ID" value="RLY02534.1"/>
    <property type="molecule type" value="Genomic_DNA"/>
</dbReference>
<feature type="domain" description="PRD" evidence="5">
    <location>
        <begin position="310"/>
        <end position="417"/>
    </location>
</feature>
<name>A0A3L9DPH2_9STRE</name>
<feature type="domain" description="PTS EIIB type-2" evidence="4">
    <location>
        <begin position="421"/>
        <end position="511"/>
    </location>
</feature>
<keyword evidence="2" id="KW-0805">Transcription regulation</keyword>
<dbReference type="InterPro" id="IPR013011">
    <property type="entry name" value="PTS_EIIB_2"/>
</dbReference>
<dbReference type="AlphaFoldDB" id="A0A3L9DPH2"/>
<dbReference type="GO" id="GO:0009401">
    <property type="term" value="P:phosphoenolpyruvate-dependent sugar phosphotransferase system"/>
    <property type="evidence" value="ECO:0007669"/>
    <property type="project" value="InterPro"/>
</dbReference>
<gene>
    <name evidence="6" type="ORF">EAF07_07390</name>
</gene>
<proteinExistence type="predicted"/>
<evidence type="ECO:0000256" key="2">
    <source>
        <dbReference type="ARBA" id="ARBA00023015"/>
    </source>
</evidence>
<evidence type="ECO:0000256" key="3">
    <source>
        <dbReference type="ARBA" id="ARBA00023163"/>
    </source>
</evidence>
<evidence type="ECO:0000259" key="4">
    <source>
        <dbReference type="PROSITE" id="PS51099"/>
    </source>
</evidence>
<dbReference type="Gene3D" id="1.10.10.10">
    <property type="entry name" value="Winged helix-like DNA-binding domain superfamily/Winged helix DNA-binding domain"/>
    <property type="match status" value="1"/>
</dbReference>
<dbReference type="OrthoDB" id="369398at2"/>
<evidence type="ECO:0000313" key="7">
    <source>
        <dbReference type="Proteomes" id="UP000279194"/>
    </source>
</evidence>
<protein>
    <submittedName>
        <fullName evidence="6">Transcription antiterminator</fullName>
    </submittedName>
</protein>
<dbReference type="PROSITE" id="PS51099">
    <property type="entry name" value="PTS_EIIB_TYPE_2"/>
    <property type="match status" value="1"/>
</dbReference>
<accession>A0A3L9DPH2</accession>
<dbReference type="InterPro" id="IPR036634">
    <property type="entry name" value="PRD_sf"/>
</dbReference>
<dbReference type="GO" id="GO:0008982">
    <property type="term" value="F:protein-N(PI)-phosphohistidine-sugar phosphotransferase activity"/>
    <property type="evidence" value="ECO:0007669"/>
    <property type="project" value="InterPro"/>
</dbReference>
<dbReference type="InterPro" id="IPR036388">
    <property type="entry name" value="WH-like_DNA-bd_sf"/>
</dbReference>
<comment type="caution">
    <text evidence="6">The sequence shown here is derived from an EMBL/GenBank/DDBJ whole genome shotgun (WGS) entry which is preliminary data.</text>
</comment>
<reference evidence="6 7" key="1">
    <citation type="submission" date="2018-10" db="EMBL/GenBank/DDBJ databases">
        <title>Streptococcus hillyeri sp. nov., isolated from equine tracheal sample.</title>
        <authorList>
            <person name="Macfadyen A.C."/>
            <person name="Waller A."/>
            <person name="Paterson G.K."/>
        </authorList>
    </citation>
    <scope>NUCLEOTIDE SEQUENCE [LARGE SCALE GENOMIC DNA]</scope>
    <source>
        <strain evidence="6 7">28462</strain>
    </source>
</reference>
<dbReference type="Proteomes" id="UP000279194">
    <property type="component" value="Unassembled WGS sequence"/>
</dbReference>
<dbReference type="InterPro" id="IPR011608">
    <property type="entry name" value="PRD"/>
</dbReference>
<dbReference type="GO" id="GO:0006355">
    <property type="term" value="P:regulation of DNA-templated transcription"/>
    <property type="evidence" value="ECO:0007669"/>
    <property type="project" value="InterPro"/>
</dbReference>